<organism evidence="1 2">
    <name type="scientific">Kaistia soli DSM 19436</name>
    <dbReference type="NCBI Taxonomy" id="1122133"/>
    <lineage>
        <taxon>Bacteria</taxon>
        <taxon>Pseudomonadati</taxon>
        <taxon>Pseudomonadota</taxon>
        <taxon>Alphaproteobacteria</taxon>
        <taxon>Hyphomicrobiales</taxon>
        <taxon>Kaistiaceae</taxon>
        <taxon>Kaistia</taxon>
    </lineage>
</organism>
<dbReference type="InterPro" id="IPR021830">
    <property type="entry name" value="DUF3422"/>
</dbReference>
<accession>A0A1M4WAE0</accession>
<evidence type="ECO:0000313" key="2">
    <source>
        <dbReference type="Proteomes" id="UP000184485"/>
    </source>
</evidence>
<dbReference type="RefSeq" id="WP_244540135.1">
    <property type="nucleotide sequence ID" value="NZ_FQUP01000001.1"/>
</dbReference>
<name>A0A1M4WAE0_9HYPH</name>
<reference evidence="1 2" key="1">
    <citation type="submission" date="2016-11" db="EMBL/GenBank/DDBJ databases">
        <authorList>
            <person name="Jaros S."/>
            <person name="Januszkiewicz K."/>
            <person name="Wedrychowicz H."/>
        </authorList>
    </citation>
    <scope>NUCLEOTIDE SEQUENCE [LARGE SCALE GENOMIC DNA]</scope>
    <source>
        <strain evidence="1 2">DSM 19436</strain>
    </source>
</reference>
<protein>
    <submittedName>
        <fullName evidence="1">Uncharacterized membrane-anchored protein</fullName>
    </submittedName>
</protein>
<dbReference type="Proteomes" id="UP000184485">
    <property type="component" value="Unassembled WGS sequence"/>
</dbReference>
<sequence length="434" mass="47312">MVAQSGGMLMREGPRRFADHPLRNAALHEVHARPFHMIEAPRLVLHYAFMTDTAQSDAARRNLAALCLRIGEAQPGPEARHHVVALAGGSLRWESHAEFTTYSWDVRGGTGALPAETPFGAAFEPPGPLMVAARLDLVADLRPPAELFAGFDPGSLAASQAAGGRALIATDFREDGDGFTRLLVVDRGLGPQEAGPLVQRLLETETYRVMAMLGLPEAQRLQPEIRRIETQLVDDTRRFRSGGGFDTNRLLLDDLTALAGDLEAGAAESAFRFGASRAYAEIVSLRLNAMDEQPIEGYSSFTAFLARRMAPAMRTCLTLEQRQQDLSRKLARAAALLRARVDVELSQQNRALLHSMNHRARLQLRLQQTVEGLSVAAVSYYVVGLVGHLAEGAPVLGLHIEPTTIEALAVVPVALAVWFLVRRIRRHHADGGEA</sequence>
<dbReference type="Pfam" id="PF11902">
    <property type="entry name" value="DUF3422"/>
    <property type="match status" value="1"/>
</dbReference>
<dbReference type="AlphaFoldDB" id="A0A1M4WAE0"/>
<gene>
    <name evidence="1" type="ORF">SAMN02745157_0923</name>
</gene>
<keyword evidence="2" id="KW-1185">Reference proteome</keyword>
<evidence type="ECO:0000313" key="1">
    <source>
        <dbReference type="EMBL" id="SHE78135.1"/>
    </source>
</evidence>
<dbReference type="STRING" id="1122133.SAMN02745157_0923"/>
<dbReference type="EMBL" id="FQUP01000001">
    <property type="protein sequence ID" value="SHE78135.1"/>
    <property type="molecule type" value="Genomic_DNA"/>
</dbReference>
<proteinExistence type="predicted"/>